<dbReference type="Proteomes" id="UP000297465">
    <property type="component" value="Unassembled WGS sequence"/>
</dbReference>
<name>A0ABY2LTM7_9LEPT</name>
<protein>
    <submittedName>
        <fullName evidence="2">Uncharacterized protein</fullName>
    </submittedName>
</protein>
<reference evidence="3" key="1">
    <citation type="journal article" date="2019" name="PLoS Negl. Trop. Dis.">
        <title>Revisiting the worldwide diversity of Leptospira species in the environment.</title>
        <authorList>
            <person name="Vincent A.T."/>
            <person name="Schiettekatte O."/>
            <person name="Bourhy P."/>
            <person name="Veyrier F.J."/>
            <person name="Picardeau M."/>
        </authorList>
    </citation>
    <scope>NUCLEOTIDE SEQUENCE [LARGE SCALE GENOMIC DNA]</scope>
    <source>
        <strain evidence="3">201800278</strain>
    </source>
</reference>
<feature type="transmembrane region" description="Helical" evidence="1">
    <location>
        <begin position="6"/>
        <end position="24"/>
    </location>
</feature>
<evidence type="ECO:0000256" key="1">
    <source>
        <dbReference type="SAM" id="Phobius"/>
    </source>
</evidence>
<organism evidence="2 3">
    <name type="scientific">Leptospira montravelensis</name>
    <dbReference type="NCBI Taxonomy" id="2484961"/>
    <lineage>
        <taxon>Bacteria</taxon>
        <taxon>Pseudomonadati</taxon>
        <taxon>Spirochaetota</taxon>
        <taxon>Spirochaetia</taxon>
        <taxon>Leptospirales</taxon>
        <taxon>Leptospiraceae</taxon>
        <taxon>Leptospira</taxon>
    </lineage>
</organism>
<accession>A0ABY2LTM7</accession>
<dbReference type="EMBL" id="RQFO01000004">
    <property type="protein sequence ID" value="TGL05580.1"/>
    <property type="molecule type" value="Genomic_DNA"/>
</dbReference>
<comment type="caution">
    <text evidence="2">The sequence shown here is derived from an EMBL/GenBank/DDBJ whole genome shotgun (WGS) entry which is preliminary data.</text>
</comment>
<keyword evidence="3" id="KW-1185">Reference proteome</keyword>
<evidence type="ECO:0000313" key="3">
    <source>
        <dbReference type="Proteomes" id="UP000297465"/>
    </source>
</evidence>
<keyword evidence="1" id="KW-0812">Transmembrane</keyword>
<evidence type="ECO:0000313" key="2">
    <source>
        <dbReference type="EMBL" id="TGL05580.1"/>
    </source>
</evidence>
<proteinExistence type="predicted"/>
<gene>
    <name evidence="2" type="ORF">EHQ31_02355</name>
</gene>
<keyword evidence="1" id="KW-0472">Membrane</keyword>
<keyword evidence="1" id="KW-1133">Transmembrane helix</keyword>
<sequence length="124" mass="14620">MEIILKSFFTVIIYISAIYPSFLFSQSEKEKKVILIDTDKSIYGEYLDAGNNWFIRNDTKGISIDKKRVLAVIDKDYYDLIKTKSAIKSSYESLVYFDSSANYQWSEDRIKLHNENLFFRITKN</sequence>
<dbReference type="RefSeq" id="WP_135569213.1">
    <property type="nucleotide sequence ID" value="NZ_RQFN01000011.1"/>
</dbReference>